<dbReference type="OrthoDB" id="1612078at2759"/>
<comment type="caution">
    <text evidence="2">The sequence shown here is derived from an EMBL/GenBank/DDBJ whole genome shotgun (WGS) entry which is preliminary data.</text>
</comment>
<organism evidence="2 3">
    <name type="scientific">Vanilla planifolia</name>
    <name type="common">Vanilla</name>
    <dbReference type="NCBI Taxonomy" id="51239"/>
    <lineage>
        <taxon>Eukaryota</taxon>
        <taxon>Viridiplantae</taxon>
        <taxon>Streptophyta</taxon>
        <taxon>Embryophyta</taxon>
        <taxon>Tracheophyta</taxon>
        <taxon>Spermatophyta</taxon>
        <taxon>Magnoliopsida</taxon>
        <taxon>Liliopsida</taxon>
        <taxon>Asparagales</taxon>
        <taxon>Orchidaceae</taxon>
        <taxon>Vanilloideae</taxon>
        <taxon>Vanilleae</taxon>
        <taxon>Vanilla</taxon>
    </lineage>
</organism>
<feature type="region of interest" description="Disordered" evidence="1">
    <location>
        <begin position="272"/>
        <end position="291"/>
    </location>
</feature>
<name>A0A835QN73_VANPL</name>
<feature type="compositionally biased region" description="Polar residues" evidence="1">
    <location>
        <begin position="133"/>
        <end position="142"/>
    </location>
</feature>
<dbReference type="AlphaFoldDB" id="A0A835QN73"/>
<evidence type="ECO:0000313" key="2">
    <source>
        <dbReference type="EMBL" id="KAG0476480.1"/>
    </source>
</evidence>
<gene>
    <name evidence="2" type="ORF">HPP92_013321</name>
</gene>
<evidence type="ECO:0000313" key="3">
    <source>
        <dbReference type="Proteomes" id="UP000636800"/>
    </source>
</evidence>
<protein>
    <submittedName>
        <fullName evidence="2">Uncharacterized protein</fullName>
    </submittedName>
</protein>
<sequence>MQQVIHPFPQSGNVHNQLTAIQHPPGAHLFDSSLQNQPVHPPQNFDIRTQTQQNLLQSHGENQKGLIHPHNAQSQPNFQVGQIQQSLPQIGHPKQDFVVPSKSQYILCHNLQNQQLGASLILPNEPSQPAPTQPSTNPHDLTSAETIASSSLQQPVQGTNSDNPIAHKVVTSEQAAKITDLSASLAQFFGTKALNPQTPTPVTPGLLNPGSIVAAAVPMPNELKPVSGSEEKPHMQLEAMDRSRAGGDAFSKEDKKAETIQSNKEVLAQLQNVEVEAPNDGDSKKAKKLKD</sequence>
<dbReference type="EMBL" id="JADCNL010000006">
    <property type="protein sequence ID" value="KAG0476480.1"/>
    <property type="molecule type" value="Genomic_DNA"/>
</dbReference>
<keyword evidence="3" id="KW-1185">Reference proteome</keyword>
<proteinExistence type="predicted"/>
<feature type="region of interest" description="Disordered" evidence="1">
    <location>
        <begin position="121"/>
        <end position="142"/>
    </location>
</feature>
<dbReference type="Proteomes" id="UP000636800">
    <property type="component" value="Chromosome 6"/>
</dbReference>
<accession>A0A835QN73</accession>
<feature type="region of interest" description="Disordered" evidence="1">
    <location>
        <begin position="24"/>
        <end position="45"/>
    </location>
</feature>
<evidence type="ECO:0000256" key="1">
    <source>
        <dbReference type="SAM" id="MobiDB-lite"/>
    </source>
</evidence>
<reference evidence="2 3" key="1">
    <citation type="journal article" date="2020" name="Nat. Food">
        <title>A phased Vanilla planifolia genome enables genetic improvement of flavour and production.</title>
        <authorList>
            <person name="Hasing T."/>
            <person name="Tang H."/>
            <person name="Brym M."/>
            <person name="Khazi F."/>
            <person name="Huang T."/>
            <person name="Chambers A.H."/>
        </authorList>
    </citation>
    <scope>NUCLEOTIDE SEQUENCE [LARGE SCALE GENOMIC DNA]</scope>
    <source>
        <tissue evidence="2">Leaf</tissue>
    </source>
</reference>